<name>A0A6L3ZLP9_9FLAO</name>
<dbReference type="RefSeq" id="WP_151692768.1">
    <property type="nucleotide sequence ID" value="NZ_BMGX01000002.1"/>
</dbReference>
<evidence type="ECO:0000313" key="2">
    <source>
        <dbReference type="Proteomes" id="UP000484164"/>
    </source>
</evidence>
<gene>
    <name evidence="1" type="ORF">F8C82_06675</name>
</gene>
<proteinExistence type="predicted"/>
<dbReference type="EMBL" id="WBVQ01000001">
    <property type="protein sequence ID" value="KAB2818080.1"/>
    <property type="molecule type" value="Genomic_DNA"/>
</dbReference>
<evidence type="ECO:0000313" key="1">
    <source>
        <dbReference type="EMBL" id="KAB2818080.1"/>
    </source>
</evidence>
<dbReference type="AlphaFoldDB" id="A0A6L3ZLP9"/>
<organism evidence="1 2">
    <name type="scientific">Phaeocystidibacter marisrubri</name>
    <dbReference type="NCBI Taxonomy" id="1577780"/>
    <lineage>
        <taxon>Bacteria</taxon>
        <taxon>Pseudomonadati</taxon>
        <taxon>Bacteroidota</taxon>
        <taxon>Flavobacteriia</taxon>
        <taxon>Flavobacteriales</taxon>
        <taxon>Phaeocystidibacteraceae</taxon>
        <taxon>Phaeocystidibacter</taxon>
    </lineage>
</organism>
<sequence length="160" mass="18253">MLTIHTYHVGDTLIFKSDVGDYDSITIVSKDIRYNGLSEGYSGNPQSCWIEYQTIPPGKPRLVSFGGPQGDVYSQDRSFLTATKWDVNKPARFEIQFNGSHGMLPPMDSLKKDENHGDHFLIQHNCTGLDPTDVIQLIWTPKRGIVQYKTKDHQTWRLIQ</sequence>
<dbReference type="Proteomes" id="UP000484164">
    <property type="component" value="Unassembled WGS sequence"/>
</dbReference>
<protein>
    <submittedName>
        <fullName evidence="1">Uncharacterized protein</fullName>
    </submittedName>
</protein>
<comment type="caution">
    <text evidence="1">The sequence shown here is derived from an EMBL/GenBank/DDBJ whole genome shotgun (WGS) entry which is preliminary data.</text>
</comment>
<keyword evidence="2" id="KW-1185">Reference proteome</keyword>
<reference evidence="1 2" key="1">
    <citation type="submission" date="2019-10" db="EMBL/GenBank/DDBJ databases">
        <title>Genome sequence of Phaeocystidibacter marisrubri JCM30614 (type strain).</title>
        <authorList>
            <person name="Bowman J.P."/>
        </authorList>
    </citation>
    <scope>NUCLEOTIDE SEQUENCE [LARGE SCALE GENOMIC DNA]</scope>
    <source>
        <strain evidence="1 2">JCM 30614</strain>
    </source>
</reference>
<accession>A0A6L3ZLP9</accession>